<name>A0A7U2FBZ2_PHANO</name>
<reference evidence="2" key="1">
    <citation type="journal article" date="2021" name="BMC Genomics">
        <title>Chromosome-level genome assembly and manually-curated proteome of model necrotroph Parastagonospora nodorum Sn15 reveals a genome-wide trove of candidate effector homologs, and redundancy of virulence-related functions within an accessory chromosome.</title>
        <authorList>
            <person name="Bertazzoni S."/>
            <person name="Jones D.A.B."/>
            <person name="Phan H.T."/>
            <person name="Tan K.-C."/>
            <person name="Hane J.K."/>
        </authorList>
    </citation>
    <scope>NUCLEOTIDE SEQUENCE [LARGE SCALE GENOMIC DNA]</scope>
    <source>
        <strain evidence="2">SN15 / ATCC MYA-4574 / FGSC 10173)</strain>
    </source>
</reference>
<dbReference type="Proteomes" id="UP000663193">
    <property type="component" value="Chromosome 10"/>
</dbReference>
<keyword evidence="2" id="KW-1185">Reference proteome</keyword>
<dbReference type="VEuPathDB" id="FungiDB:JI435_414770"/>
<evidence type="ECO:0000313" key="2">
    <source>
        <dbReference type="Proteomes" id="UP000663193"/>
    </source>
</evidence>
<organism evidence="1 2">
    <name type="scientific">Phaeosphaeria nodorum (strain SN15 / ATCC MYA-4574 / FGSC 10173)</name>
    <name type="common">Glume blotch fungus</name>
    <name type="synonym">Parastagonospora nodorum</name>
    <dbReference type="NCBI Taxonomy" id="321614"/>
    <lineage>
        <taxon>Eukaryota</taxon>
        <taxon>Fungi</taxon>
        <taxon>Dikarya</taxon>
        <taxon>Ascomycota</taxon>
        <taxon>Pezizomycotina</taxon>
        <taxon>Dothideomycetes</taxon>
        <taxon>Pleosporomycetidae</taxon>
        <taxon>Pleosporales</taxon>
        <taxon>Pleosporineae</taxon>
        <taxon>Phaeosphaeriaceae</taxon>
        <taxon>Parastagonospora</taxon>
    </lineage>
</organism>
<sequence length="222" mass="25051">MALEVPVVGLCMSGGCLGYRRLGVIVFVFLKHGITRRMGVVCWHYLVVTSHHNGDVRCNHLCCSPSVVICNPTGLVVRFSVSLGIIRYHSVVFASLLFLFLGASAWHSFQASFPGLIKQAQGKEKSWLLYPKQHPSDYSYSFSVRIIKVYAFFPPPPAYHLCGISVRSKTLLFQNFSIASERERSEGWFARDGVRIWMHGKCGPIYKRICIPLTVLEHVELM</sequence>
<accession>A0A7U2FBZ2</accession>
<proteinExistence type="predicted"/>
<dbReference type="AlphaFoldDB" id="A0A7U2FBZ2"/>
<evidence type="ECO:0000313" key="1">
    <source>
        <dbReference type="EMBL" id="QRD00205.1"/>
    </source>
</evidence>
<gene>
    <name evidence="1" type="ORF">JI435_414770</name>
</gene>
<protein>
    <submittedName>
        <fullName evidence="1">Uncharacterized protein</fullName>
    </submittedName>
</protein>
<dbReference type="EMBL" id="CP069032">
    <property type="protein sequence ID" value="QRD00205.1"/>
    <property type="molecule type" value="Genomic_DNA"/>
</dbReference>